<keyword evidence="6" id="KW-1185">Reference proteome</keyword>
<evidence type="ECO:0000256" key="3">
    <source>
        <dbReference type="SAM" id="SignalP"/>
    </source>
</evidence>
<protein>
    <submittedName>
        <fullName evidence="5">CocE/NonD family hydrolase</fullName>
    </submittedName>
</protein>
<dbReference type="Gene3D" id="2.60.120.260">
    <property type="entry name" value="Galactose-binding domain-like"/>
    <property type="match status" value="1"/>
</dbReference>
<keyword evidence="1 5" id="KW-0378">Hydrolase</keyword>
<dbReference type="GO" id="GO:0008239">
    <property type="term" value="F:dipeptidyl-peptidase activity"/>
    <property type="evidence" value="ECO:0007669"/>
    <property type="project" value="InterPro"/>
</dbReference>
<dbReference type="InterPro" id="IPR008979">
    <property type="entry name" value="Galactose-bd-like_sf"/>
</dbReference>
<organism evidence="5 6">
    <name type="scientific">Kineobactrum salinum</name>
    <dbReference type="NCBI Taxonomy" id="2708301"/>
    <lineage>
        <taxon>Bacteria</taxon>
        <taxon>Pseudomonadati</taxon>
        <taxon>Pseudomonadota</taxon>
        <taxon>Gammaproteobacteria</taxon>
        <taxon>Cellvibrionales</taxon>
        <taxon>Halieaceae</taxon>
        <taxon>Kineobactrum</taxon>
    </lineage>
</organism>
<dbReference type="KEGG" id="kim:G3T16_12270"/>
<dbReference type="EMBL" id="CP048711">
    <property type="protein sequence ID" value="QIB66073.1"/>
    <property type="molecule type" value="Genomic_DNA"/>
</dbReference>
<dbReference type="InterPro" id="IPR050585">
    <property type="entry name" value="Xaa-Pro_dipeptidyl-ppase/CocE"/>
</dbReference>
<evidence type="ECO:0000313" key="5">
    <source>
        <dbReference type="EMBL" id="QIB66073.1"/>
    </source>
</evidence>
<dbReference type="Gene3D" id="3.40.50.1820">
    <property type="entry name" value="alpha/beta hydrolase"/>
    <property type="match status" value="1"/>
</dbReference>
<gene>
    <name evidence="5" type="ORF">G3T16_12270</name>
</gene>
<dbReference type="Pfam" id="PF02129">
    <property type="entry name" value="Peptidase_S15"/>
    <property type="match status" value="1"/>
</dbReference>
<accession>A0A6C0U2M4</accession>
<feature type="compositionally biased region" description="Polar residues" evidence="2">
    <location>
        <begin position="399"/>
        <end position="408"/>
    </location>
</feature>
<dbReference type="PANTHER" id="PTHR43056:SF10">
    <property type="entry name" value="COCE_NOND FAMILY, PUTATIVE (AFU_ORTHOLOGUE AFUA_7G00600)-RELATED"/>
    <property type="match status" value="1"/>
</dbReference>
<evidence type="ECO:0000313" key="6">
    <source>
        <dbReference type="Proteomes" id="UP000477680"/>
    </source>
</evidence>
<keyword evidence="3" id="KW-0732">Signal</keyword>
<dbReference type="PANTHER" id="PTHR43056">
    <property type="entry name" value="PEPTIDASE S9 PROLYL OLIGOPEPTIDASE"/>
    <property type="match status" value="1"/>
</dbReference>
<dbReference type="NCBIfam" id="TIGR00976">
    <property type="entry name" value="CocE_NonD"/>
    <property type="match status" value="1"/>
</dbReference>
<dbReference type="Pfam" id="PF08530">
    <property type="entry name" value="PepX_C"/>
    <property type="match status" value="1"/>
</dbReference>
<dbReference type="InterPro" id="IPR029058">
    <property type="entry name" value="AB_hydrolase_fold"/>
</dbReference>
<sequence>MNIRAEEPSFANTLLRAAALLLLPLLAVMPPVQAADSTPRMEAPAEPLAPIRQLFDLRTPMRDGVELSADVWLPAEQGRYPVILLRTPYIKTMPMAELPQLAAYFARQGYAFVIQDVRGRGDSEGEFNFFFQEGEDGHDTVEALADASWSNGRVCMMGVSYWGTVQWLTARERPSGLACIAPTSPAGKYLDELPYNGGAFMMAWALFWLNDTAGRISQGPNAATLDWESIYNHRPLITMDEAMGRKMRLYREFLTHHTMDDYWKRVQFTAADFRKLDLPVLTIAGWFDGDQPGTLFYWQGMNEHSPSKHDRHLVIGPWTHIQSFLGGETEVGDMSFSEDSVLDMKQLHLDFFNRYLKQSSDSFDQPRARLYMTGRNQWLSLDQYPLTDVTPTRLYLASSGNAQQQPGGNLSLDPPTTDGTDRYTYDPRNPVPLDLMATGPYDRQTVQQREDVLIYTTAPRQEALDVVGPVSVELFAASDARDTDFTAAVLDVHPDGSAVPLGPKTVGIIRARYRNGLAQTELLTPGKVERYTIELGHIAHSFQPGHSIRVEISSSAFPMYNPNQNTGNPVATDTEWRSARQTIHHSPEHPSALVLPVADIDALVEQQP</sequence>
<feature type="chain" id="PRO_5025342501" evidence="3">
    <location>
        <begin position="35"/>
        <end position="608"/>
    </location>
</feature>
<feature type="signal peptide" evidence="3">
    <location>
        <begin position="1"/>
        <end position="34"/>
    </location>
</feature>
<dbReference type="Proteomes" id="UP000477680">
    <property type="component" value="Chromosome"/>
</dbReference>
<dbReference type="InterPro" id="IPR005674">
    <property type="entry name" value="CocE/Ser_esterase"/>
</dbReference>
<name>A0A6C0U2M4_9GAMM</name>
<dbReference type="InterPro" id="IPR000383">
    <property type="entry name" value="Xaa-Pro-like_dom"/>
</dbReference>
<dbReference type="Gene3D" id="1.10.3020.10">
    <property type="entry name" value="alpha-amino acid ester hydrolase ( Helical cap domain)"/>
    <property type="match status" value="1"/>
</dbReference>
<evidence type="ECO:0000259" key="4">
    <source>
        <dbReference type="SMART" id="SM00939"/>
    </source>
</evidence>
<dbReference type="RefSeq" id="WP_163495509.1">
    <property type="nucleotide sequence ID" value="NZ_CP048711.1"/>
</dbReference>
<evidence type="ECO:0000256" key="2">
    <source>
        <dbReference type="SAM" id="MobiDB-lite"/>
    </source>
</evidence>
<feature type="region of interest" description="Disordered" evidence="2">
    <location>
        <begin position="399"/>
        <end position="418"/>
    </location>
</feature>
<proteinExistence type="predicted"/>
<reference evidence="5 6" key="1">
    <citation type="submission" date="2020-02" db="EMBL/GenBank/DDBJ databases">
        <title>Genome sequencing for Kineobactrum sp. M2.</title>
        <authorList>
            <person name="Park S.-J."/>
        </authorList>
    </citation>
    <scope>NUCLEOTIDE SEQUENCE [LARGE SCALE GENOMIC DNA]</scope>
    <source>
        <strain evidence="5 6">M2</strain>
    </source>
</reference>
<dbReference type="AlphaFoldDB" id="A0A6C0U2M4"/>
<dbReference type="InterPro" id="IPR013736">
    <property type="entry name" value="Xaa-Pro_dipept_C"/>
</dbReference>
<evidence type="ECO:0000256" key="1">
    <source>
        <dbReference type="ARBA" id="ARBA00022801"/>
    </source>
</evidence>
<dbReference type="SMART" id="SM00939">
    <property type="entry name" value="PepX_C"/>
    <property type="match status" value="1"/>
</dbReference>
<feature type="domain" description="Xaa-Pro dipeptidyl-peptidase C-terminal" evidence="4">
    <location>
        <begin position="349"/>
        <end position="594"/>
    </location>
</feature>
<dbReference type="SUPFAM" id="SSF53474">
    <property type="entry name" value="alpha/beta-Hydrolases"/>
    <property type="match status" value="1"/>
</dbReference>
<dbReference type="SUPFAM" id="SSF49785">
    <property type="entry name" value="Galactose-binding domain-like"/>
    <property type="match status" value="1"/>
</dbReference>